<dbReference type="SUPFAM" id="SSF53474">
    <property type="entry name" value="alpha/beta-Hydrolases"/>
    <property type="match status" value="1"/>
</dbReference>
<organism evidence="2 3">
    <name type="scientific">Devosia nanyangense</name>
    <dbReference type="NCBI Taxonomy" id="1228055"/>
    <lineage>
        <taxon>Bacteria</taxon>
        <taxon>Pseudomonadati</taxon>
        <taxon>Pseudomonadota</taxon>
        <taxon>Alphaproteobacteria</taxon>
        <taxon>Hyphomicrobiales</taxon>
        <taxon>Devosiaceae</taxon>
        <taxon>Devosia</taxon>
    </lineage>
</organism>
<dbReference type="InterPro" id="IPR029058">
    <property type="entry name" value="AB_hydrolase_fold"/>
</dbReference>
<feature type="transmembrane region" description="Helical" evidence="1">
    <location>
        <begin position="231"/>
        <end position="249"/>
    </location>
</feature>
<evidence type="ECO:0000313" key="3">
    <source>
        <dbReference type="Proteomes" id="UP000782610"/>
    </source>
</evidence>
<evidence type="ECO:0000256" key="1">
    <source>
        <dbReference type="SAM" id="Phobius"/>
    </source>
</evidence>
<dbReference type="EMBL" id="JACRAF010000069">
    <property type="protein sequence ID" value="MBI4924117.1"/>
    <property type="molecule type" value="Genomic_DNA"/>
</dbReference>
<accession>A0A933L6V1</accession>
<keyword evidence="1" id="KW-0472">Membrane</keyword>
<protein>
    <recommendedName>
        <fullName evidence="4">Alpha/beta hydrolase</fullName>
    </recommendedName>
</protein>
<name>A0A933L6V1_9HYPH</name>
<keyword evidence="1" id="KW-1133">Transmembrane helix</keyword>
<gene>
    <name evidence="2" type="ORF">HY834_20470</name>
</gene>
<proteinExistence type="predicted"/>
<sequence length="400" mass="44267">MAGTEEADAKVEHVVLIVPGIRDFGKWTKVVGAQIKEALPDVVVTRANIGFFGLLQFLVPLPILRRWALERVMVRIRELRDRYKNAEISFVAHSFGSHCVANILKSEFDVKARYVIFCGSVVPREFPFNLFHQRFRDVVLNDVGTADPWPAVAEAIAFGCGSIGTFGYGDSAYVTDRFHNGAGHGYFFDGNFASQYWVPFLRDGTITPGAETPASAPRYIDIFGRIHIKQILAVILLLIGLTIALKILYPAHSFYANAATPSRSAQVEGEGLVSLYPWRSIVQRYTDEARLICPLGGALCPPEPIQSFLWGREFKTALQYDDDLLSVSSCKPYDPAREMTDPFAAIVDFASAFPQCMSQSKDLANFRWLPSKAQGHLETSSDGDTLYCGCSAAAIDAFSR</sequence>
<reference evidence="2" key="1">
    <citation type="submission" date="2020-07" db="EMBL/GenBank/DDBJ databases">
        <title>Huge and variable diversity of episymbiotic CPR bacteria and DPANN archaea in groundwater ecosystems.</title>
        <authorList>
            <person name="He C.Y."/>
            <person name="Keren R."/>
            <person name="Whittaker M."/>
            <person name="Farag I.F."/>
            <person name="Doudna J."/>
            <person name="Cate J.H.D."/>
            <person name="Banfield J.F."/>
        </authorList>
    </citation>
    <scope>NUCLEOTIDE SEQUENCE</scope>
    <source>
        <strain evidence="2">NC_groundwater_1586_Pr3_B-0.1um_66_15</strain>
    </source>
</reference>
<evidence type="ECO:0008006" key="4">
    <source>
        <dbReference type="Google" id="ProtNLM"/>
    </source>
</evidence>
<dbReference type="Proteomes" id="UP000782610">
    <property type="component" value="Unassembled WGS sequence"/>
</dbReference>
<evidence type="ECO:0000313" key="2">
    <source>
        <dbReference type="EMBL" id="MBI4924117.1"/>
    </source>
</evidence>
<comment type="caution">
    <text evidence="2">The sequence shown here is derived from an EMBL/GenBank/DDBJ whole genome shotgun (WGS) entry which is preliminary data.</text>
</comment>
<keyword evidence="1" id="KW-0812">Transmembrane</keyword>
<dbReference type="AlphaFoldDB" id="A0A933L6V1"/>
<feature type="transmembrane region" description="Helical" evidence="1">
    <location>
        <begin position="49"/>
        <end position="68"/>
    </location>
</feature>